<dbReference type="EMBL" id="BLRU01000141">
    <property type="protein sequence ID" value="GFP19788.1"/>
    <property type="molecule type" value="Genomic_DNA"/>
</dbReference>
<dbReference type="AlphaFoldDB" id="A0A6V8NHQ8"/>
<evidence type="ECO:0000313" key="1">
    <source>
        <dbReference type="EMBL" id="GFP19788.1"/>
    </source>
</evidence>
<name>A0A6V8NHQ8_9ACTN</name>
<accession>A0A6V8NHQ8</accession>
<sequence length="42" mass="4537">MSIDQDFCLAYSRCSKIPTEVGTVTASQVIALKGLLSYTLVN</sequence>
<comment type="caution">
    <text evidence="1">The sequence shown here is derived from an EMBL/GenBank/DDBJ whole genome shotgun (WGS) entry which is preliminary data.</text>
</comment>
<gene>
    <name evidence="1" type="ORF">HKBW3S03_01292</name>
</gene>
<dbReference type="Proteomes" id="UP000574717">
    <property type="component" value="Unassembled WGS sequence"/>
</dbReference>
<reference evidence="1 2" key="1">
    <citation type="journal article" date="2020" name="Front. Microbiol.">
        <title>Single-cell genomics of novel Actinobacteria with the Wood-Ljungdahl pathway discovered in a serpentinizing system.</title>
        <authorList>
            <person name="Merino N."/>
            <person name="Kawai M."/>
            <person name="Boyd E.S."/>
            <person name="Colman D.R."/>
            <person name="McGlynn S.E."/>
            <person name="Nealson K.H."/>
            <person name="Kurokawa K."/>
            <person name="Hongoh Y."/>
        </authorList>
    </citation>
    <scope>NUCLEOTIDE SEQUENCE [LARGE SCALE GENOMIC DNA]</scope>
    <source>
        <strain evidence="1 2">S03</strain>
    </source>
</reference>
<proteinExistence type="predicted"/>
<organism evidence="1 2">
    <name type="scientific">Candidatus Hakubella thermalkaliphila</name>
    <dbReference type="NCBI Taxonomy" id="2754717"/>
    <lineage>
        <taxon>Bacteria</taxon>
        <taxon>Bacillati</taxon>
        <taxon>Actinomycetota</taxon>
        <taxon>Actinomycetota incertae sedis</taxon>
        <taxon>Candidatus Hakubellales</taxon>
        <taxon>Candidatus Hakubellaceae</taxon>
        <taxon>Candidatus Hakubella</taxon>
    </lineage>
</organism>
<evidence type="ECO:0000313" key="2">
    <source>
        <dbReference type="Proteomes" id="UP000574717"/>
    </source>
</evidence>
<protein>
    <submittedName>
        <fullName evidence="1">Uncharacterized protein</fullName>
    </submittedName>
</protein>